<feature type="domain" description="Death" evidence="5">
    <location>
        <begin position="50"/>
        <end position="109"/>
    </location>
</feature>
<dbReference type="PANTHER" id="PTHR15079">
    <property type="entry name" value="MYD88"/>
    <property type="match status" value="1"/>
</dbReference>
<accession>A0A2R3SJZ8</accession>
<reference evidence="7" key="1">
    <citation type="submission" date="2017-06" db="EMBL/GenBank/DDBJ databases">
        <title>MyD88-dependent Toll-like receptor signaling pathway in Argopecten irradians.</title>
        <authorList>
            <person name="Wang M.Q."/>
        </authorList>
    </citation>
    <scope>NUCLEOTIDE SEQUENCE</scope>
</reference>
<evidence type="ECO:0000313" key="7">
    <source>
        <dbReference type="EMBL" id="AVP74320.1"/>
    </source>
</evidence>
<dbReference type="Pfam" id="PF00531">
    <property type="entry name" value="Death"/>
    <property type="match status" value="1"/>
</dbReference>
<evidence type="ECO:0000256" key="1">
    <source>
        <dbReference type="ARBA" id="ARBA00004496"/>
    </source>
</evidence>
<dbReference type="Pfam" id="PF13676">
    <property type="entry name" value="TIR_2"/>
    <property type="match status" value="1"/>
</dbReference>
<dbReference type="SUPFAM" id="SSF47986">
    <property type="entry name" value="DEATH domain"/>
    <property type="match status" value="1"/>
</dbReference>
<dbReference type="Gene3D" id="1.10.533.10">
    <property type="entry name" value="Death Domain, Fas"/>
    <property type="match status" value="1"/>
</dbReference>
<dbReference type="GO" id="GO:0002755">
    <property type="term" value="P:MyD88-dependent toll-like receptor signaling pathway"/>
    <property type="evidence" value="ECO:0007669"/>
    <property type="project" value="InterPro"/>
</dbReference>
<dbReference type="GO" id="GO:0043123">
    <property type="term" value="P:positive regulation of canonical NF-kappaB signal transduction"/>
    <property type="evidence" value="ECO:0007669"/>
    <property type="project" value="InterPro"/>
</dbReference>
<evidence type="ECO:0000259" key="6">
    <source>
        <dbReference type="PROSITE" id="PS50104"/>
    </source>
</evidence>
<dbReference type="SUPFAM" id="SSF52200">
    <property type="entry name" value="Toll/Interleukin receptor TIR domain"/>
    <property type="match status" value="1"/>
</dbReference>
<dbReference type="GO" id="GO:0005737">
    <property type="term" value="C:cytoplasm"/>
    <property type="evidence" value="ECO:0007669"/>
    <property type="project" value="UniProtKB-SubCell"/>
</dbReference>
<evidence type="ECO:0000259" key="5">
    <source>
        <dbReference type="PROSITE" id="PS50017"/>
    </source>
</evidence>
<protein>
    <submittedName>
        <fullName evidence="7">Myeloid differentiation factor 88 4</fullName>
    </submittedName>
</protein>
<dbReference type="InterPro" id="IPR000157">
    <property type="entry name" value="TIR_dom"/>
</dbReference>
<feature type="domain" description="TIR" evidence="6">
    <location>
        <begin position="167"/>
        <end position="302"/>
    </location>
</feature>
<organism evidence="7">
    <name type="scientific">Argopecten irradians</name>
    <name type="common">Bay scallop</name>
    <name type="synonym">Aequipecten irradians</name>
    <dbReference type="NCBI Taxonomy" id="31199"/>
    <lineage>
        <taxon>Eukaryota</taxon>
        <taxon>Metazoa</taxon>
        <taxon>Spiralia</taxon>
        <taxon>Lophotrochozoa</taxon>
        <taxon>Mollusca</taxon>
        <taxon>Bivalvia</taxon>
        <taxon>Autobranchia</taxon>
        <taxon>Pteriomorphia</taxon>
        <taxon>Pectinida</taxon>
        <taxon>Pectinoidea</taxon>
        <taxon>Pectinidae</taxon>
        <taxon>Argopecten</taxon>
    </lineage>
</organism>
<dbReference type="InterPro" id="IPR000488">
    <property type="entry name" value="Death_dom"/>
</dbReference>
<dbReference type="InterPro" id="IPR011029">
    <property type="entry name" value="DEATH-like_dom_sf"/>
</dbReference>
<evidence type="ECO:0000256" key="3">
    <source>
        <dbReference type="ARBA" id="ARBA00023198"/>
    </source>
</evidence>
<proteinExistence type="evidence at transcript level"/>
<feature type="compositionally biased region" description="Polar residues" evidence="4">
    <location>
        <begin position="302"/>
        <end position="313"/>
    </location>
</feature>
<name>A0A2R3SJZ8_ARGIR</name>
<dbReference type="GO" id="GO:0070976">
    <property type="term" value="F:TIR domain binding"/>
    <property type="evidence" value="ECO:0007669"/>
    <property type="project" value="InterPro"/>
</dbReference>
<dbReference type="InterPro" id="IPR017281">
    <property type="entry name" value="Myelin_different_resp_MyD88"/>
</dbReference>
<dbReference type="PROSITE" id="PS50104">
    <property type="entry name" value="TIR"/>
    <property type="match status" value="1"/>
</dbReference>
<dbReference type="EMBL" id="MF326519">
    <property type="protein sequence ID" value="AVP74320.1"/>
    <property type="molecule type" value="mRNA"/>
</dbReference>
<dbReference type="PROSITE" id="PS50017">
    <property type="entry name" value="DEATH_DOMAIN"/>
    <property type="match status" value="1"/>
</dbReference>
<feature type="region of interest" description="Disordered" evidence="4">
    <location>
        <begin position="302"/>
        <end position="324"/>
    </location>
</feature>
<keyword evidence="3" id="KW-0395">Inflammatory response</keyword>
<evidence type="ECO:0000256" key="4">
    <source>
        <dbReference type="SAM" id="MobiDB-lite"/>
    </source>
</evidence>
<keyword evidence="2" id="KW-0963">Cytoplasm</keyword>
<dbReference type="Gene3D" id="3.40.50.10140">
    <property type="entry name" value="Toll/interleukin-1 receptor homology (TIR) domain"/>
    <property type="match status" value="1"/>
</dbReference>
<sequence length="580" mass="64132">MVEGFHLPEYVSTVPLRALGSSTRQFLAIYLDPPSCTVNNDGIPPDASGLAELAGFDYQTIRYIESKSNKTIELLNMWRYRQNGTLGNLVEYLLQLERFDCLTDIWQKLLTDANKWTRRSRARDSSCSLESFPASGKSTESLDDICATTDSDSNFLTVDDVNAGQIQMYSACVCCADGDLDLARDIVRELAKTVKLFLPQDQLVGGAYEFEATAEVIEDRCDGRLVVLLSNHYTNSPACYFATQFAKTLDPDARRRRIIPVVTQEGVNFPRILRGISTIKYYRCESMTSFLTQIIASLSYKSPSGNESEALNRSSKKDGNVSTFSSKSSLEYQRQYSVISKTRSVASCECLRKSSSAADNLNSNVSMTSTLSNESRITNNRTSLRSQIDNGLVSSAISPGCESLYCRSKILNINPVLLKMNDDKQSQIPRKDSSMYFPALSSENKFGQPNFNNLSPLSGVIARRVNANQGHPASKLNIGMNQTTTDISIENNAVVTQNNEKQKSSIIATLKRIFMRSQSNKNKAGASKKNTCYCQDNDTTKCVDTSSTLPLPPSSTTDSQWMLGPSRNDGKISGTDVIFV</sequence>
<comment type="subcellular location">
    <subcellularLocation>
        <location evidence="1">Cytoplasm</location>
    </subcellularLocation>
</comment>
<evidence type="ECO:0000256" key="2">
    <source>
        <dbReference type="ARBA" id="ARBA00022490"/>
    </source>
</evidence>
<dbReference type="AlphaFoldDB" id="A0A2R3SJZ8"/>
<dbReference type="InterPro" id="IPR035897">
    <property type="entry name" value="Toll_tir_struct_dom_sf"/>
</dbReference>
<dbReference type="PANTHER" id="PTHR15079:SF3">
    <property type="entry name" value="MYELOID DIFFERENTIATION PRIMARY RESPONSE PROTEIN MYD88"/>
    <property type="match status" value="1"/>
</dbReference>